<dbReference type="Pfam" id="PF03065">
    <property type="entry name" value="Glyco_hydro_57"/>
    <property type="match status" value="1"/>
</dbReference>
<dbReference type="PANTHER" id="PTHR36306">
    <property type="entry name" value="ALPHA-AMYLASE-RELATED-RELATED"/>
    <property type="match status" value="1"/>
</dbReference>
<reference evidence="5" key="1">
    <citation type="journal article" date="2006" name="Nature">
        <title>Deciphering the evolution and metabolism of an anammox bacterium from a community genome.</title>
        <authorList>
            <person name="Strous M."/>
            <person name="Pelletier E."/>
            <person name="Mangenot S."/>
            <person name="Rattei T."/>
            <person name="Lehner A."/>
            <person name="Taylor M.W."/>
            <person name="Horn M."/>
            <person name="Daims H."/>
            <person name="Bartol-Mavel D."/>
            <person name="Wincker P."/>
            <person name="Barbe V."/>
            <person name="Fonknechten N."/>
            <person name="Vallenet D."/>
            <person name="Segurens B."/>
            <person name="Schenowitz-Truong C."/>
            <person name="Medigue C."/>
            <person name="Collingro A."/>
            <person name="Snel B."/>
            <person name="Dutilh B.E."/>
            <person name="OpDenCamp H.J.M."/>
            <person name="vanDerDrift C."/>
            <person name="Cirpus I."/>
            <person name="vanDePas-Schoonen K.T."/>
            <person name="Harhangi H.R."/>
            <person name="vanNiftrik L."/>
            <person name="Schmid M."/>
            <person name="Keltjens J."/>
            <person name="vanDeVossenberg J."/>
            <person name="Kartal B."/>
            <person name="Meier H."/>
            <person name="Frishman D."/>
            <person name="Huynen M.A."/>
            <person name="Mewes H."/>
            <person name="Weissenbach J."/>
            <person name="Jetten M.S.M."/>
            <person name="Wagner M."/>
            <person name="LePaslier D."/>
        </authorList>
    </citation>
    <scope>NUCLEOTIDE SEQUENCE</scope>
</reference>
<feature type="domain" description="Glycoside hydrolase family 57 N-terminal" evidence="4">
    <location>
        <begin position="70"/>
        <end position="306"/>
    </location>
</feature>
<dbReference type="OrthoDB" id="9757977at2"/>
<gene>
    <name evidence="6" type="ORF">KsCSTR_14670</name>
    <name evidence="7" type="ORF">KSMBR1_1064</name>
    <name evidence="5" type="ORF">kuste3061</name>
</gene>
<reference evidence="5" key="2">
    <citation type="submission" date="2006-01" db="EMBL/GenBank/DDBJ databases">
        <authorList>
            <person name="Genoscope"/>
        </authorList>
    </citation>
    <scope>NUCLEOTIDE SEQUENCE</scope>
</reference>
<comment type="similarity">
    <text evidence="1 3">Belongs to the glycosyl hydrolase 57 family.</text>
</comment>
<dbReference type="InterPro" id="IPR021923">
    <property type="entry name" value="DUF3536"/>
</dbReference>
<evidence type="ECO:0000313" key="5">
    <source>
        <dbReference type="EMBL" id="CAJ73817.1"/>
    </source>
</evidence>
<protein>
    <recommendedName>
        <fullName evidence="4">Glycoside hydrolase family 57 N-terminal domain-containing protein</fullName>
    </recommendedName>
</protein>
<evidence type="ECO:0000313" key="6">
    <source>
        <dbReference type="EMBL" id="QII10846.1"/>
    </source>
</evidence>
<evidence type="ECO:0000313" key="8">
    <source>
        <dbReference type="Proteomes" id="UP000221734"/>
    </source>
</evidence>
<dbReference type="EMBL" id="CT573071">
    <property type="protein sequence ID" value="CAJ73817.1"/>
    <property type="molecule type" value="Genomic_DNA"/>
</dbReference>
<proteinExistence type="inferred from homology"/>
<evidence type="ECO:0000313" key="7">
    <source>
        <dbReference type="EMBL" id="SOH03567.1"/>
    </source>
</evidence>
<evidence type="ECO:0000313" key="9">
    <source>
        <dbReference type="Proteomes" id="UP000501926"/>
    </source>
</evidence>
<dbReference type="InterPro" id="IPR027291">
    <property type="entry name" value="Glyco_hydro_38_N_sf"/>
</dbReference>
<name>Q1Q1E1_KUEST</name>
<dbReference type="Proteomes" id="UP000221734">
    <property type="component" value="Chromosome Kuenenia_stuttgartiensis_MBR1"/>
</dbReference>
<dbReference type="EMBL" id="LT934425">
    <property type="protein sequence ID" value="SOH03567.1"/>
    <property type="molecule type" value="Genomic_DNA"/>
</dbReference>
<evidence type="ECO:0000256" key="1">
    <source>
        <dbReference type="ARBA" id="ARBA00006821"/>
    </source>
</evidence>
<dbReference type="EMBL" id="CP049055">
    <property type="protein sequence ID" value="QII10846.1"/>
    <property type="molecule type" value="Genomic_DNA"/>
</dbReference>
<dbReference type="RefSeq" id="WP_099324381.1">
    <property type="nucleotide sequence ID" value="NZ_CP049055.1"/>
</dbReference>
<reference evidence="8" key="3">
    <citation type="submission" date="2017-10" db="EMBL/GenBank/DDBJ databases">
        <authorList>
            <person name="Frank J."/>
        </authorList>
    </citation>
    <scope>NUCLEOTIDE SEQUENCE [LARGE SCALE GENOMIC DNA]</scope>
</reference>
<dbReference type="InterPro" id="IPR004300">
    <property type="entry name" value="Glyco_hydro_57_N"/>
</dbReference>
<dbReference type="PANTHER" id="PTHR36306:SF3">
    <property type="entry name" value="GLYCOSIDE HYDROLASE FAMILY 57"/>
    <property type="match status" value="1"/>
</dbReference>
<dbReference type="SUPFAM" id="SSF88713">
    <property type="entry name" value="Glycoside hydrolase/deacetylase"/>
    <property type="match status" value="1"/>
</dbReference>
<organism evidence="5">
    <name type="scientific">Kuenenia stuttgartiensis</name>
    <dbReference type="NCBI Taxonomy" id="174633"/>
    <lineage>
        <taxon>Bacteria</taxon>
        <taxon>Pseudomonadati</taxon>
        <taxon>Planctomycetota</taxon>
        <taxon>Candidatus Brocadiia</taxon>
        <taxon>Candidatus Brocadiales</taxon>
        <taxon>Candidatus Brocadiaceae</taxon>
        <taxon>Candidatus Kuenenia</taxon>
    </lineage>
</organism>
<dbReference type="AlphaFoldDB" id="Q1Q1E1"/>
<dbReference type="Pfam" id="PF12055">
    <property type="entry name" value="DUF3536"/>
    <property type="match status" value="1"/>
</dbReference>
<dbReference type="Proteomes" id="UP000501926">
    <property type="component" value="Chromosome"/>
</dbReference>
<dbReference type="CAZy" id="GH57">
    <property type="family name" value="Glycoside Hydrolase Family 57"/>
</dbReference>
<evidence type="ECO:0000256" key="2">
    <source>
        <dbReference type="ARBA" id="ARBA00023277"/>
    </source>
</evidence>
<sequence length="809" mass="93940">MERYICIHGHFYQPPRENPWLEDVELQDSAYPYHDWNERITAECYAPNAASSILDVDGRIVDIVNIYSKISFNFGPTLLSWMEKHKPGVYQAILEADKLSREHFSGHGSALAQIYNHMIMPLANKRDKYTQVIWGLRDFQSRFGRDAEGMWLPETAVNTKTLEVLVELGIKFTILAPRQAQKMKRMESHAWKDMGNGEIDPTTPYLCRLPSGRSICIFFYDGPISQDLAFGGLLENGENFATRLLSAFTENRDWPQLVHIATDGETYGHHHFKGDMALAYCLYHIESKNLAKITNYGEYLEKHPPKFEAEIKENTSWSCIHGIERWKNNCGCCSGSHPGWTQEWRTPLRATMNALRDKLAAIYEAEAGKYFKDPWVTRNAYIEIILNRKENAVRSFIEKQTITAPTKEEITKILKLLEIQRNAMLMYTSCGWFFDEISGIETVQIIKYAARAIHLAEEISDSAIETEYRALLKNIKSNVPKYENGDRIYELFVMPSKIDLFHVCAHYAISSLFEDIREKAPSYCYSVTTEKYEQRYAGRVKLALGKMHIVSTITWEEVETVFAALHLGDHNVNGGVKCFTTEQELLHMFQEIGNIFDRGEISEVIRLMNNYFGAHSYSLWHLFTDRKRMILDQILQSTMKEIEVSFRMIYKNNYSLLNFLHYLQTPPPRPLFLTAEYTVNRDLINIFSLEEEMNLEKLENLINEAKRWSFAIDKNATGFAANVWINSHMERLRKKPSDISLVEEIDAVIKLLNSLSVKLDLWEAQNIYFHIGKNIYHTMKEKSLTEDPRFRRWEEAFKKLGYYLGVKVS</sequence>
<dbReference type="GO" id="GO:0003824">
    <property type="term" value="F:catalytic activity"/>
    <property type="evidence" value="ECO:0007669"/>
    <property type="project" value="InterPro"/>
</dbReference>
<dbReference type="InterPro" id="IPR052046">
    <property type="entry name" value="GH57_Enzymes"/>
</dbReference>
<evidence type="ECO:0000256" key="3">
    <source>
        <dbReference type="RuleBase" id="RU361196"/>
    </source>
</evidence>
<dbReference type="Gene3D" id="3.20.110.10">
    <property type="entry name" value="Glycoside hydrolase 38, N terminal domain"/>
    <property type="match status" value="2"/>
</dbReference>
<keyword evidence="8" id="KW-1185">Reference proteome</keyword>
<dbReference type="CDD" id="cd10797">
    <property type="entry name" value="GH57N_APU_like_1"/>
    <property type="match status" value="1"/>
</dbReference>
<reference evidence="6 9" key="5">
    <citation type="submission" date="2020-02" db="EMBL/GenBank/DDBJ databases">
        <title>Newly sequenced genome of strain CSTR1 showed variability in Candidatus Kuenenia stuttgartiensis genomes.</title>
        <authorList>
            <person name="Ding C."/>
            <person name="Adrian L."/>
        </authorList>
    </citation>
    <scope>NUCLEOTIDE SEQUENCE [LARGE SCALE GENOMIC DNA]</scope>
    <source>
        <strain evidence="6 9">CSTR1</strain>
    </source>
</reference>
<dbReference type="InterPro" id="IPR011330">
    <property type="entry name" value="Glyco_hydro/deAcase_b/a-brl"/>
</dbReference>
<evidence type="ECO:0000259" key="4">
    <source>
        <dbReference type="Pfam" id="PF03065"/>
    </source>
</evidence>
<keyword evidence="2 3" id="KW-0119">Carbohydrate metabolism</keyword>
<accession>Q1Q1E1</accession>
<reference evidence="7" key="4">
    <citation type="submission" date="2017-10" db="EMBL/GenBank/DDBJ databases">
        <authorList>
            <person name="Banno H."/>
            <person name="Chua N.-H."/>
        </authorList>
    </citation>
    <scope>NUCLEOTIDE SEQUENCE [LARGE SCALE GENOMIC DNA]</scope>
    <source>
        <strain evidence="7">Kuenenia_mbr1_ru-nijmegen</strain>
    </source>
</reference>
<dbReference type="GO" id="GO:0005975">
    <property type="term" value="P:carbohydrate metabolic process"/>
    <property type="evidence" value="ECO:0007669"/>
    <property type="project" value="InterPro"/>
</dbReference>
<dbReference type="KEGG" id="kst:KSMBR1_1064"/>